<dbReference type="EMBL" id="JRKI01000009">
    <property type="protein sequence ID" value="KIZ18539.1"/>
    <property type="molecule type" value="Genomic_DNA"/>
</dbReference>
<evidence type="ECO:0000259" key="1">
    <source>
        <dbReference type="Pfam" id="PF21597"/>
    </source>
</evidence>
<sequence>MSSTNSSQPPGDEIWRHLAGGREALRRAWGAQLLARGKEEGTVRTDAEVGDVVMIVCGPAAVIRHDAGDWRRCVRNACAGLRAPG</sequence>
<dbReference type="InterPro" id="IPR036271">
    <property type="entry name" value="Tet_transcr_reg_TetR-rel_C_sf"/>
</dbReference>
<name>A0A0D7CQM2_9ACTN</name>
<gene>
    <name evidence="2" type="ORF">SNA_08020</name>
</gene>
<evidence type="ECO:0000313" key="2">
    <source>
        <dbReference type="EMBL" id="KIZ18539.1"/>
    </source>
</evidence>
<accession>A0A0D7CQM2</accession>
<dbReference type="PATRIC" id="fig|1240678.4.peg.1682"/>
<proteinExistence type="predicted"/>
<evidence type="ECO:0000313" key="3">
    <source>
        <dbReference type="Proteomes" id="UP000032458"/>
    </source>
</evidence>
<dbReference type="SUPFAM" id="SSF48498">
    <property type="entry name" value="Tetracyclin repressor-like, C-terminal domain"/>
    <property type="match status" value="1"/>
</dbReference>
<keyword evidence="3" id="KW-1185">Reference proteome</keyword>
<feature type="domain" description="Transcriptional regulator SbtR-like C-terminal" evidence="1">
    <location>
        <begin position="22"/>
        <end position="83"/>
    </location>
</feature>
<comment type="caution">
    <text evidence="2">The sequence shown here is derived from an EMBL/GenBank/DDBJ whole genome shotgun (WGS) entry which is preliminary data.</text>
</comment>
<dbReference type="InterPro" id="IPR049445">
    <property type="entry name" value="TetR_SbtR-like_C"/>
</dbReference>
<organism evidence="2 3">
    <name type="scientific">Streptomyces natalensis ATCC 27448</name>
    <dbReference type="NCBI Taxonomy" id="1240678"/>
    <lineage>
        <taxon>Bacteria</taxon>
        <taxon>Bacillati</taxon>
        <taxon>Actinomycetota</taxon>
        <taxon>Actinomycetes</taxon>
        <taxon>Kitasatosporales</taxon>
        <taxon>Streptomycetaceae</taxon>
        <taxon>Streptomyces</taxon>
    </lineage>
</organism>
<dbReference type="Pfam" id="PF21597">
    <property type="entry name" value="TetR_C_43"/>
    <property type="match status" value="1"/>
</dbReference>
<protein>
    <recommendedName>
        <fullName evidence="1">Transcriptional regulator SbtR-like C-terminal domain-containing protein</fullName>
    </recommendedName>
</protein>
<dbReference type="Proteomes" id="UP000032458">
    <property type="component" value="Unassembled WGS sequence"/>
</dbReference>
<dbReference type="RefSeq" id="WP_030071500.1">
    <property type="nucleotide sequence ID" value="NZ_JRKI01000009.1"/>
</dbReference>
<reference evidence="2 3" key="1">
    <citation type="submission" date="2014-09" db="EMBL/GenBank/DDBJ databases">
        <title>Draft genome sequence of Streptomyces natalensis ATCC 27448, producer of the antifungal pimaricin.</title>
        <authorList>
            <person name="Mendes M.V."/>
            <person name="Beites T."/>
            <person name="Pires S."/>
            <person name="Santos C.L."/>
            <person name="Moradas-Ferreira P."/>
        </authorList>
    </citation>
    <scope>NUCLEOTIDE SEQUENCE [LARGE SCALE GENOMIC DNA]</scope>
    <source>
        <strain evidence="2 3">ATCC 27448</strain>
    </source>
</reference>
<dbReference type="AlphaFoldDB" id="A0A0D7CQM2"/>
<dbReference type="Gene3D" id="1.10.357.10">
    <property type="entry name" value="Tetracycline Repressor, domain 2"/>
    <property type="match status" value="1"/>
</dbReference>